<keyword evidence="17" id="KW-1185">Reference proteome</keyword>
<organism evidence="17 18">
    <name type="scientific">Spinacia oleracea</name>
    <name type="common">Spinach</name>
    <dbReference type="NCBI Taxonomy" id="3562"/>
    <lineage>
        <taxon>Eukaryota</taxon>
        <taxon>Viridiplantae</taxon>
        <taxon>Streptophyta</taxon>
        <taxon>Embryophyta</taxon>
        <taxon>Tracheophyta</taxon>
        <taxon>Spermatophyta</taxon>
        <taxon>Magnoliopsida</taxon>
        <taxon>eudicotyledons</taxon>
        <taxon>Gunneridae</taxon>
        <taxon>Pentapetalae</taxon>
        <taxon>Caryophyllales</taxon>
        <taxon>Chenopodiaceae</taxon>
        <taxon>Chenopodioideae</taxon>
        <taxon>Anserineae</taxon>
        <taxon>Spinacia</taxon>
    </lineage>
</organism>
<protein>
    <recommendedName>
        <fullName evidence="16">ADP/ATP translocase</fullName>
    </recommendedName>
    <alternativeName>
        <fullName evidence="16">ADP,ATP carrier protein</fullName>
    </alternativeName>
</protein>
<reference evidence="18" key="2">
    <citation type="submission" date="2025-08" db="UniProtKB">
        <authorList>
            <consortium name="RefSeq"/>
        </authorList>
    </citation>
    <scope>IDENTIFICATION</scope>
    <source>
        <tissue evidence="18">Leaf</tissue>
    </source>
</reference>
<feature type="repeat" description="Solcar" evidence="14">
    <location>
        <begin position="39"/>
        <end position="132"/>
    </location>
</feature>
<dbReference type="Gene3D" id="1.50.40.10">
    <property type="entry name" value="Mitochondrial carrier domain"/>
    <property type="match status" value="1"/>
</dbReference>
<dbReference type="InterPro" id="IPR002067">
    <property type="entry name" value="MCP"/>
</dbReference>
<evidence type="ECO:0000256" key="3">
    <source>
        <dbReference type="ARBA" id="ARBA00011245"/>
    </source>
</evidence>
<evidence type="ECO:0000256" key="10">
    <source>
        <dbReference type="ARBA" id="ARBA00023128"/>
    </source>
</evidence>
<evidence type="ECO:0000256" key="7">
    <source>
        <dbReference type="ARBA" id="ARBA00022737"/>
    </source>
</evidence>
<dbReference type="PANTHER" id="PTHR45635">
    <property type="entry name" value="ADP,ATP CARRIER PROTEIN 1-RELATED-RELATED"/>
    <property type="match status" value="1"/>
</dbReference>
<dbReference type="RefSeq" id="XP_056688075.1">
    <property type="nucleotide sequence ID" value="XM_056832097.1"/>
</dbReference>
<dbReference type="InterPro" id="IPR018108">
    <property type="entry name" value="MCP_transmembrane"/>
</dbReference>
<dbReference type="Proteomes" id="UP000813463">
    <property type="component" value="Chromosome 6"/>
</dbReference>
<keyword evidence="5" id="KW-0050">Antiport</keyword>
<evidence type="ECO:0000256" key="8">
    <source>
        <dbReference type="ARBA" id="ARBA00022792"/>
    </source>
</evidence>
<evidence type="ECO:0000256" key="16">
    <source>
        <dbReference type="RuleBase" id="RU368008"/>
    </source>
</evidence>
<dbReference type="InterPro" id="IPR002113">
    <property type="entry name" value="ADT_euk_type"/>
</dbReference>
<evidence type="ECO:0000256" key="5">
    <source>
        <dbReference type="ARBA" id="ARBA00022449"/>
    </source>
</evidence>
<dbReference type="SUPFAM" id="SSF103506">
    <property type="entry name" value="Mitochondrial carrier"/>
    <property type="match status" value="1"/>
</dbReference>
<evidence type="ECO:0000313" key="17">
    <source>
        <dbReference type="Proteomes" id="UP000813463"/>
    </source>
</evidence>
<reference evidence="17" key="1">
    <citation type="journal article" date="2021" name="Nat. Commun.">
        <title>Genomic analyses provide insights into spinach domestication and the genetic basis of agronomic traits.</title>
        <authorList>
            <person name="Cai X."/>
            <person name="Sun X."/>
            <person name="Xu C."/>
            <person name="Sun H."/>
            <person name="Wang X."/>
            <person name="Ge C."/>
            <person name="Zhang Z."/>
            <person name="Wang Q."/>
            <person name="Fei Z."/>
            <person name="Jiao C."/>
            <person name="Wang Q."/>
        </authorList>
    </citation>
    <scope>NUCLEOTIDE SEQUENCE [LARGE SCALE GENOMIC DNA]</scope>
    <source>
        <strain evidence="17">cv. Varoflay</strain>
    </source>
</reference>
<gene>
    <name evidence="18" type="primary">LOC130463070</name>
</gene>
<keyword evidence="11 14" id="KW-0472">Membrane</keyword>
<evidence type="ECO:0000256" key="11">
    <source>
        <dbReference type="ARBA" id="ARBA00023136"/>
    </source>
</evidence>
<keyword evidence="8" id="KW-0999">Mitochondrion inner membrane</keyword>
<comment type="subcellular location">
    <subcellularLocation>
        <location evidence="16">Membrane</location>
        <topology evidence="16">Multi-pass membrane protein</topology>
    </subcellularLocation>
    <subcellularLocation>
        <location evidence="1">Mitochondrion inner membrane</location>
        <topology evidence="1">Multi-pass membrane protein</topology>
    </subcellularLocation>
</comment>
<dbReference type="PRINTS" id="PR00926">
    <property type="entry name" value="MITOCARRIER"/>
</dbReference>
<keyword evidence="7" id="KW-0677">Repeat</keyword>
<comment type="similarity">
    <text evidence="2 15">Belongs to the mitochondrial carrier (TC 2.A.29) family.</text>
</comment>
<evidence type="ECO:0000256" key="6">
    <source>
        <dbReference type="ARBA" id="ARBA00022692"/>
    </source>
</evidence>
<comment type="subunit">
    <text evidence="3 16">Monomer.</text>
</comment>
<dbReference type="PROSITE" id="PS50920">
    <property type="entry name" value="SOLCAR"/>
    <property type="match status" value="1"/>
</dbReference>
<comment type="function">
    <text evidence="13">ADP:ATP antiporter that mediates import of ADP into the mitochondrial matrix for ATP synthesis, and export of ATP out to fuel the cell. Cycles between the cytoplasmic-open state (c-state) and the matrix-open state (m-state): operates by the alternating access mechanism with a single substrate-binding site intermittently exposed to either the cytosolic (c-state) or matrix (m-state) side of the inner mitochondrial membrane.</text>
</comment>
<dbReference type="InterPro" id="IPR023395">
    <property type="entry name" value="MCP_dom_sf"/>
</dbReference>
<evidence type="ECO:0000313" key="18">
    <source>
        <dbReference type="RefSeq" id="XP_056688075.1"/>
    </source>
</evidence>
<keyword evidence="9" id="KW-1133">Transmembrane helix</keyword>
<keyword evidence="4 15" id="KW-0813">Transport</keyword>
<name>A0ABM3QXI2_SPIOL</name>
<sequence length="187" mass="20950">MNQGNGIIVLFDSYRKFHRFSHPVPLPPVASNQEPISKEVLIAFHLAEGIYTVAANTTMAPIERVHLLIQNQNELIKSGFLSTPYKGMEDCFYRTLKQDGIISLWRGNSLNVYKAIATQALALSITMNCWHNVGDNKSDKYGNFKFEAAVCCATLFQYPLDYARTRLANDVEAAGRVEFSLDSAPKN</sequence>
<evidence type="ECO:0000256" key="2">
    <source>
        <dbReference type="ARBA" id="ARBA00006375"/>
    </source>
</evidence>
<dbReference type="PANTHER" id="PTHR45635:SF14">
    <property type="entry name" value="ADP_ATP TRANSLOCASE"/>
    <property type="match status" value="1"/>
</dbReference>
<keyword evidence="10" id="KW-0496">Mitochondrion</keyword>
<evidence type="ECO:0000256" key="1">
    <source>
        <dbReference type="ARBA" id="ARBA00004448"/>
    </source>
</evidence>
<evidence type="ECO:0000256" key="13">
    <source>
        <dbReference type="ARBA" id="ARBA00045250"/>
    </source>
</evidence>
<dbReference type="GeneID" id="130463070"/>
<evidence type="ECO:0000256" key="9">
    <source>
        <dbReference type="ARBA" id="ARBA00022989"/>
    </source>
</evidence>
<keyword evidence="6 14" id="KW-0812">Transmembrane</keyword>
<evidence type="ECO:0000256" key="12">
    <source>
        <dbReference type="ARBA" id="ARBA00024143"/>
    </source>
</evidence>
<comment type="function">
    <text evidence="16">Catalyzes the exchange of ADP and ATP across the membrane.</text>
</comment>
<evidence type="ECO:0000256" key="15">
    <source>
        <dbReference type="RuleBase" id="RU000488"/>
    </source>
</evidence>
<proteinExistence type="inferred from homology"/>
<accession>A0ABM3QXI2</accession>
<evidence type="ECO:0000256" key="14">
    <source>
        <dbReference type="PROSITE-ProRule" id="PRU00282"/>
    </source>
</evidence>
<evidence type="ECO:0000256" key="4">
    <source>
        <dbReference type="ARBA" id="ARBA00022448"/>
    </source>
</evidence>
<dbReference type="Pfam" id="PF00153">
    <property type="entry name" value="Mito_carr"/>
    <property type="match status" value="1"/>
</dbReference>
<comment type="catalytic activity">
    <reaction evidence="12">
        <text>ADP(in) + ATP(out) = ADP(out) + ATP(in)</text>
        <dbReference type="Rhea" id="RHEA:34999"/>
        <dbReference type="ChEBI" id="CHEBI:30616"/>
        <dbReference type="ChEBI" id="CHEBI:456216"/>
    </reaction>
    <physiologicalReaction direction="left-to-right" evidence="12">
        <dbReference type="Rhea" id="RHEA:35000"/>
    </physiologicalReaction>
</comment>